<dbReference type="Pfam" id="PF10433">
    <property type="entry name" value="Beta-prop_RSE1_1st"/>
    <property type="match status" value="1"/>
</dbReference>
<name>A0A6G1DV55_9ORYZ</name>
<reference evidence="2 3" key="1">
    <citation type="submission" date="2019-11" db="EMBL/GenBank/DDBJ databases">
        <title>Whole genome sequence of Oryza granulata.</title>
        <authorList>
            <person name="Li W."/>
        </authorList>
    </citation>
    <scope>NUCLEOTIDE SEQUENCE [LARGE SCALE GENOMIC DNA]</scope>
    <source>
        <strain evidence="3">cv. Menghai</strain>
        <tissue evidence="2">Leaf</tissue>
    </source>
</reference>
<comment type="caution">
    <text evidence="2">The sequence shown here is derived from an EMBL/GenBank/DDBJ whole genome shotgun (WGS) entry which is preliminary data.</text>
</comment>
<dbReference type="InterPro" id="IPR015943">
    <property type="entry name" value="WD40/YVTN_repeat-like_dom_sf"/>
</dbReference>
<keyword evidence="3" id="KW-1185">Reference proteome</keyword>
<dbReference type="Proteomes" id="UP000479710">
    <property type="component" value="Unassembled WGS sequence"/>
</dbReference>
<organism evidence="2 3">
    <name type="scientific">Oryza meyeriana var. granulata</name>
    <dbReference type="NCBI Taxonomy" id="110450"/>
    <lineage>
        <taxon>Eukaryota</taxon>
        <taxon>Viridiplantae</taxon>
        <taxon>Streptophyta</taxon>
        <taxon>Embryophyta</taxon>
        <taxon>Tracheophyta</taxon>
        <taxon>Spermatophyta</taxon>
        <taxon>Magnoliopsida</taxon>
        <taxon>Liliopsida</taxon>
        <taxon>Poales</taxon>
        <taxon>Poaceae</taxon>
        <taxon>BOP clade</taxon>
        <taxon>Oryzoideae</taxon>
        <taxon>Oryzeae</taxon>
        <taxon>Oryzinae</taxon>
        <taxon>Oryza</taxon>
        <taxon>Oryza meyeriana</taxon>
    </lineage>
</organism>
<gene>
    <name evidence="2" type="ORF">E2562_005945</name>
</gene>
<evidence type="ECO:0000259" key="1">
    <source>
        <dbReference type="Pfam" id="PF10433"/>
    </source>
</evidence>
<protein>
    <recommendedName>
        <fullName evidence="1">RSE1/DDB1/CPSF1 first beta-propeller domain-containing protein</fullName>
    </recommendedName>
</protein>
<sequence>MRSWNYVVTAHKPTVFTHSCVGNFTAPDHLNLIVSSEGDTSGHIGRPTDKGQVDLDGSRYLFGDNTGGLHLVVVTHEQGRVTSLKIHYMGETSIASTISYIDNGVVYIGSQFGDSQLIKLNNKADASGLFVEVLEQYVNIGPIADFCCVDLDKQGQGQLIACSGAYKDDSIRAVRNGIVITEQM</sequence>
<dbReference type="OrthoDB" id="1750424at2759"/>
<evidence type="ECO:0000313" key="3">
    <source>
        <dbReference type="Proteomes" id="UP000479710"/>
    </source>
</evidence>
<dbReference type="InterPro" id="IPR018846">
    <property type="entry name" value="Beta-prop_RSE1/DDB1/CPSF1_1st"/>
</dbReference>
<dbReference type="PANTHER" id="PTHR10644">
    <property type="entry name" value="DNA REPAIR/RNA PROCESSING CPSF FAMILY"/>
    <property type="match status" value="1"/>
</dbReference>
<dbReference type="InterPro" id="IPR050358">
    <property type="entry name" value="RSE1/DDB1/CFT1"/>
</dbReference>
<dbReference type="EMBL" id="SPHZ02000005">
    <property type="protein sequence ID" value="KAF0916347.1"/>
    <property type="molecule type" value="Genomic_DNA"/>
</dbReference>
<proteinExistence type="predicted"/>
<dbReference type="AlphaFoldDB" id="A0A6G1DV55"/>
<feature type="domain" description="RSE1/DDB1/CPSF1 first beta-propeller" evidence="1">
    <location>
        <begin position="57"/>
        <end position="124"/>
    </location>
</feature>
<accession>A0A6G1DV55</accession>
<evidence type="ECO:0000313" key="2">
    <source>
        <dbReference type="EMBL" id="KAF0916347.1"/>
    </source>
</evidence>
<dbReference type="Gene3D" id="2.130.10.10">
    <property type="entry name" value="YVTN repeat-like/Quinoprotein amine dehydrogenase"/>
    <property type="match status" value="1"/>
</dbReference>